<dbReference type="InterPro" id="IPR000719">
    <property type="entry name" value="Prot_kinase_dom"/>
</dbReference>
<evidence type="ECO:0000313" key="7">
    <source>
        <dbReference type="EMBL" id="KZP25836.1"/>
    </source>
</evidence>
<proteinExistence type="predicted"/>
<feature type="domain" description="Protein kinase" evidence="6">
    <location>
        <begin position="227"/>
        <end position="485"/>
    </location>
</feature>
<feature type="binding site" evidence="4">
    <location>
        <position position="254"/>
    </location>
    <ligand>
        <name>ATP</name>
        <dbReference type="ChEBI" id="CHEBI:30616"/>
    </ligand>
</feature>
<dbReference type="PANTHER" id="PTHR44329">
    <property type="entry name" value="SERINE/THREONINE-PROTEIN KINASE TNNI3K-RELATED"/>
    <property type="match status" value="1"/>
</dbReference>
<dbReference type="GO" id="GO:0007166">
    <property type="term" value="P:cell surface receptor signaling pathway"/>
    <property type="evidence" value="ECO:0007669"/>
    <property type="project" value="InterPro"/>
</dbReference>
<dbReference type="GO" id="GO:0004674">
    <property type="term" value="F:protein serine/threonine kinase activity"/>
    <property type="evidence" value="ECO:0007669"/>
    <property type="project" value="UniProtKB-KW"/>
</dbReference>
<evidence type="ECO:0000256" key="5">
    <source>
        <dbReference type="SAM" id="MobiDB-lite"/>
    </source>
</evidence>
<accession>A0A166P8N5</accession>
<organism evidence="7 8">
    <name type="scientific">Athelia psychrophila</name>
    <dbReference type="NCBI Taxonomy" id="1759441"/>
    <lineage>
        <taxon>Eukaryota</taxon>
        <taxon>Fungi</taxon>
        <taxon>Dikarya</taxon>
        <taxon>Basidiomycota</taxon>
        <taxon>Agaricomycotina</taxon>
        <taxon>Agaricomycetes</taxon>
        <taxon>Agaricomycetidae</taxon>
        <taxon>Atheliales</taxon>
        <taxon>Atheliaceae</taxon>
        <taxon>Athelia</taxon>
    </lineage>
</organism>
<evidence type="ECO:0000256" key="3">
    <source>
        <dbReference type="ARBA" id="ARBA00022840"/>
    </source>
</evidence>
<dbReference type="InterPro" id="IPR011009">
    <property type="entry name" value="Kinase-like_dom_sf"/>
</dbReference>
<dbReference type="InterPro" id="IPR017441">
    <property type="entry name" value="Protein_kinase_ATP_BS"/>
</dbReference>
<dbReference type="PROSITE" id="PS00108">
    <property type="entry name" value="PROTEIN_KINASE_ST"/>
    <property type="match status" value="1"/>
</dbReference>
<dbReference type="InterPro" id="IPR059179">
    <property type="entry name" value="MLKL-like_MCAfunc"/>
</dbReference>
<name>A0A166P8N5_9AGAM</name>
<keyword evidence="3 4" id="KW-0067">ATP-binding</keyword>
<evidence type="ECO:0000259" key="6">
    <source>
        <dbReference type="PROSITE" id="PS50011"/>
    </source>
</evidence>
<evidence type="ECO:0000313" key="8">
    <source>
        <dbReference type="Proteomes" id="UP000076532"/>
    </source>
</evidence>
<sequence length="663" mass="75207">MDIINEVISLTPVAPLATACRIFKHIWDLVERVQESKRHFRSLAWTIAEFLKVLNSSITGRRRVEDISSTSSTIIGLQRLLDEIRDFIKAEGHGSFLTLMFTKEARIAQIDGYQKKIATLVNTFQISALLDLTKWQARNVSAKDLDQQVLYEKLDDLERNQENLRECFDAQREDVMVIMVALQKRLSERRDGDRERQFFSKSVTYLQTASGRSVELQDWMVTSFEVQFMPRCIGSGGFGEVRSGRWQQMDVALKVLKNESGITPSSMMLEREINIWSRLRHPHILQFLGANVWGDKPFIVMPYMRNGNAREYLVGHPNSNRAEILHQASLGLAYLHGKYIVHADVKGTNILIDNGGTAVLCDFGLSRLRSDVNSRTRVAANTPVYGSIYWMAPERLSGGPLQTPSDIYSFGMMIYELFTDDIPLADVPLTQFVADHKVRPGRPSGAAHVFPYFTDKAWMLAEKCWADDPSERPSAYAVCEALGQISSENANVLSAYQAQVIRDTVAAREARERKAREAAAHEAPAREREAHEDPAREREAREARECEVIRAIAAYSRKTKKQVLQKAQHVQYVQDCQDCVTMGAAGYSRGTPYNYDSYHALRPTLGSIYKSVEALAAHEARTHARLARELEFERVGQREREGLLYDWYLEAVTGDCFGTLRPL</sequence>
<dbReference type="InterPro" id="IPR036537">
    <property type="entry name" value="Adaptor_Cbl_N_dom_sf"/>
</dbReference>
<evidence type="ECO:0000256" key="4">
    <source>
        <dbReference type="PROSITE-ProRule" id="PRU10141"/>
    </source>
</evidence>
<dbReference type="PROSITE" id="PS50011">
    <property type="entry name" value="PROTEIN_KINASE_DOM"/>
    <property type="match status" value="1"/>
</dbReference>
<dbReference type="STRING" id="436010.A0A166P8N5"/>
<keyword evidence="2 4" id="KW-0547">Nucleotide-binding</keyword>
<dbReference type="PANTHER" id="PTHR44329:SF214">
    <property type="entry name" value="PROTEIN KINASE DOMAIN-CONTAINING PROTEIN"/>
    <property type="match status" value="1"/>
</dbReference>
<dbReference type="InterPro" id="IPR051681">
    <property type="entry name" value="Ser/Thr_Kinases-Pseudokinases"/>
</dbReference>
<evidence type="ECO:0000256" key="2">
    <source>
        <dbReference type="ARBA" id="ARBA00022741"/>
    </source>
</evidence>
<protein>
    <submittedName>
        <fullName evidence="7">Kinase-like protein</fullName>
    </submittedName>
</protein>
<dbReference type="AlphaFoldDB" id="A0A166P8N5"/>
<dbReference type="Gene3D" id="1.10.510.10">
    <property type="entry name" value="Transferase(Phosphotransferase) domain 1"/>
    <property type="match status" value="1"/>
</dbReference>
<dbReference type="SUPFAM" id="SSF56112">
    <property type="entry name" value="Protein kinase-like (PK-like)"/>
    <property type="match status" value="1"/>
</dbReference>
<keyword evidence="1" id="KW-0808">Transferase</keyword>
<dbReference type="EMBL" id="KV417518">
    <property type="protein sequence ID" value="KZP25836.1"/>
    <property type="molecule type" value="Genomic_DNA"/>
</dbReference>
<reference evidence="7 8" key="1">
    <citation type="journal article" date="2016" name="Mol. Biol. Evol.">
        <title>Comparative Genomics of Early-Diverging Mushroom-Forming Fungi Provides Insights into the Origins of Lignocellulose Decay Capabilities.</title>
        <authorList>
            <person name="Nagy L.G."/>
            <person name="Riley R."/>
            <person name="Tritt A."/>
            <person name="Adam C."/>
            <person name="Daum C."/>
            <person name="Floudas D."/>
            <person name="Sun H."/>
            <person name="Yadav J.S."/>
            <person name="Pangilinan J."/>
            <person name="Larsson K.H."/>
            <person name="Matsuura K."/>
            <person name="Barry K."/>
            <person name="Labutti K."/>
            <person name="Kuo R."/>
            <person name="Ohm R.A."/>
            <person name="Bhattacharya S.S."/>
            <person name="Shirouzu T."/>
            <person name="Yoshinaga Y."/>
            <person name="Martin F.M."/>
            <person name="Grigoriev I.V."/>
            <person name="Hibbett D.S."/>
        </authorList>
    </citation>
    <scope>NUCLEOTIDE SEQUENCE [LARGE SCALE GENOMIC DNA]</scope>
    <source>
        <strain evidence="7 8">CBS 109695</strain>
    </source>
</reference>
<evidence type="ECO:0000256" key="1">
    <source>
        <dbReference type="ARBA" id="ARBA00022527"/>
    </source>
</evidence>
<keyword evidence="1" id="KW-0723">Serine/threonine-protein kinase</keyword>
<dbReference type="InterPro" id="IPR001245">
    <property type="entry name" value="Ser-Thr/Tyr_kinase_cat_dom"/>
</dbReference>
<dbReference type="PROSITE" id="PS00107">
    <property type="entry name" value="PROTEIN_KINASE_ATP"/>
    <property type="match status" value="1"/>
</dbReference>
<dbReference type="Proteomes" id="UP000076532">
    <property type="component" value="Unassembled WGS sequence"/>
</dbReference>
<dbReference type="SMART" id="SM00220">
    <property type="entry name" value="S_TKc"/>
    <property type="match status" value="1"/>
</dbReference>
<keyword evidence="1" id="KW-0418">Kinase</keyword>
<dbReference type="CDD" id="cd21037">
    <property type="entry name" value="MLKL_NTD"/>
    <property type="match status" value="1"/>
</dbReference>
<keyword evidence="8" id="KW-1185">Reference proteome</keyword>
<gene>
    <name evidence="7" type="ORF">FIBSPDRAFT_1041201</name>
</gene>
<dbReference type="InterPro" id="IPR008271">
    <property type="entry name" value="Ser/Thr_kinase_AS"/>
</dbReference>
<dbReference type="OrthoDB" id="10261027at2759"/>
<dbReference type="Gene3D" id="1.20.930.20">
    <property type="entry name" value="Adaptor protein Cbl, N-terminal domain"/>
    <property type="match status" value="1"/>
</dbReference>
<dbReference type="Pfam" id="PF07714">
    <property type="entry name" value="PK_Tyr_Ser-Thr"/>
    <property type="match status" value="1"/>
</dbReference>
<feature type="region of interest" description="Disordered" evidence="5">
    <location>
        <begin position="511"/>
        <end position="540"/>
    </location>
</feature>
<dbReference type="GO" id="GO:0005524">
    <property type="term" value="F:ATP binding"/>
    <property type="evidence" value="ECO:0007669"/>
    <property type="project" value="UniProtKB-UniRule"/>
</dbReference>